<keyword evidence="4" id="KW-0445">Lipid transport</keyword>
<dbReference type="InterPro" id="IPR016039">
    <property type="entry name" value="Thiolase-like"/>
</dbReference>
<dbReference type="EC" id="2.3.1.176" evidence="1"/>
<dbReference type="PROSITE" id="PS00737">
    <property type="entry name" value="THIOLASE_2"/>
    <property type="match status" value="1"/>
</dbReference>
<dbReference type="PANTHER" id="PTHR42870">
    <property type="entry name" value="ACETYL-COA C-ACETYLTRANSFERASE"/>
    <property type="match status" value="1"/>
</dbReference>
<proteinExistence type="predicted"/>
<dbReference type="EMBL" id="JAGINU010000001">
    <property type="protein sequence ID" value="MBP2364796.1"/>
    <property type="molecule type" value="Genomic_DNA"/>
</dbReference>
<comment type="caution">
    <text evidence="9">The sequence shown here is derived from an EMBL/GenBank/DDBJ whole genome shotgun (WGS) entry which is preliminary data.</text>
</comment>
<keyword evidence="10" id="KW-1185">Reference proteome</keyword>
<evidence type="ECO:0000313" key="10">
    <source>
        <dbReference type="Proteomes" id="UP001519295"/>
    </source>
</evidence>
<evidence type="ECO:0000256" key="2">
    <source>
        <dbReference type="ARBA" id="ARBA00022448"/>
    </source>
</evidence>
<organism evidence="9 10">
    <name type="scientific">Pseudonocardia parietis</name>
    <dbReference type="NCBI Taxonomy" id="570936"/>
    <lineage>
        <taxon>Bacteria</taxon>
        <taxon>Bacillati</taxon>
        <taxon>Actinomycetota</taxon>
        <taxon>Actinomycetes</taxon>
        <taxon>Pseudonocardiales</taxon>
        <taxon>Pseudonocardiaceae</taxon>
        <taxon>Pseudonocardia</taxon>
    </lineage>
</organism>
<protein>
    <recommendedName>
        <fullName evidence="1">propanoyl-CoA C-acyltransferase</fullName>
        <ecNumber evidence="1">2.3.1.176</ecNumber>
    </recommendedName>
    <alternativeName>
        <fullName evidence="6">Propanoyl-CoA C-acyltransferase</fullName>
    </alternativeName>
</protein>
<evidence type="ECO:0000256" key="4">
    <source>
        <dbReference type="ARBA" id="ARBA00023055"/>
    </source>
</evidence>
<feature type="domain" description="Thiolase N-terminal" evidence="7">
    <location>
        <begin position="13"/>
        <end position="205"/>
    </location>
</feature>
<gene>
    <name evidence="9" type="ORF">JOF36_000492</name>
</gene>
<evidence type="ECO:0000256" key="1">
    <source>
        <dbReference type="ARBA" id="ARBA00012352"/>
    </source>
</evidence>
<dbReference type="SUPFAM" id="SSF53901">
    <property type="entry name" value="Thiolase-like"/>
    <property type="match status" value="1"/>
</dbReference>
<evidence type="ECO:0000256" key="3">
    <source>
        <dbReference type="ARBA" id="ARBA00022679"/>
    </source>
</evidence>
<evidence type="ECO:0000259" key="7">
    <source>
        <dbReference type="Pfam" id="PF00108"/>
    </source>
</evidence>
<keyword evidence="2" id="KW-0813">Transport</keyword>
<dbReference type="InterPro" id="IPR020616">
    <property type="entry name" value="Thiolase_N"/>
</dbReference>
<evidence type="ECO:0000259" key="8">
    <source>
        <dbReference type="Pfam" id="PF22691"/>
    </source>
</evidence>
<dbReference type="Proteomes" id="UP001519295">
    <property type="component" value="Unassembled WGS sequence"/>
</dbReference>
<dbReference type="PIRSF" id="PIRSF000429">
    <property type="entry name" value="Ac-CoA_Ac_transf"/>
    <property type="match status" value="1"/>
</dbReference>
<dbReference type="RefSeq" id="WP_245350628.1">
    <property type="nucleotide sequence ID" value="NZ_JAGINU010000001.1"/>
</dbReference>
<dbReference type="InterPro" id="IPR055140">
    <property type="entry name" value="Thiolase_C_2"/>
</dbReference>
<dbReference type="Gene3D" id="3.40.47.10">
    <property type="match status" value="1"/>
</dbReference>
<evidence type="ECO:0000256" key="5">
    <source>
        <dbReference type="ARBA" id="ARBA00023121"/>
    </source>
</evidence>
<keyword evidence="5" id="KW-0446">Lipid-binding</keyword>
<name>A0ABS4VLZ2_9PSEU</name>
<evidence type="ECO:0000256" key="6">
    <source>
        <dbReference type="ARBA" id="ARBA00032316"/>
    </source>
</evidence>
<dbReference type="Pfam" id="PF00108">
    <property type="entry name" value="Thiolase_N"/>
    <property type="match status" value="1"/>
</dbReference>
<dbReference type="InterPro" id="IPR002155">
    <property type="entry name" value="Thiolase"/>
</dbReference>
<accession>A0ABS4VLZ2</accession>
<dbReference type="Pfam" id="PF22691">
    <property type="entry name" value="Thiolase_C_1"/>
    <property type="match status" value="1"/>
</dbReference>
<keyword evidence="3" id="KW-0808">Transferase</keyword>
<sequence length="401" mass="40842">MDQGSRVVGMRDVVVGGVGMTTFGRMPDRSIASLVSEATDEALADAGTPAADAGIVYFGNVLSGLLQGQESVRGQHAVRGTGLAGIPLINVENACASGSTALHQAWLSVASGQVDVAIAIGAEKLAIADRARALAALTSALDQERLEEIRRELGTGGDGSVFMDIYARFARWYLDRTDATPEDFARVVVKNARHGLANPRAQYGAELSVSEVLAARRISDPLTLPMCAPMSDGAAAVVVTTPELARRRGADPVRLLAVGIGAGRAGDYGELVPAVAARVYEQAGIGPGDVDVVECHDAAAPAELIGLEELGLCAAGEAPALLRAGETALGGRLPVNPSGGLLSRGHPLGATGLAQVAELADQLRGRAGARQVPGARIGLAENAGGYLGPEAAVASVTILAS</sequence>
<dbReference type="InterPro" id="IPR020613">
    <property type="entry name" value="Thiolase_CS"/>
</dbReference>
<feature type="domain" description="Thiolase C-terminal" evidence="8">
    <location>
        <begin position="275"/>
        <end position="390"/>
    </location>
</feature>
<evidence type="ECO:0000313" key="9">
    <source>
        <dbReference type="EMBL" id="MBP2364796.1"/>
    </source>
</evidence>
<dbReference type="PANTHER" id="PTHR42870:SF1">
    <property type="entry name" value="NON-SPECIFIC LIPID-TRANSFER PROTEIN-LIKE 2"/>
    <property type="match status" value="1"/>
</dbReference>
<dbReference type="CDD" id="cd00829">
    <property type="entry name" value="SCP-x_thiolase"/>
    <property type="match status" value="1"/>
</dbReference>
<reference evidence="9 10" key="1">
    <citation type="submission" date="2021-03" db="EMBL/GenBank/DDBJ databases">
        <title>Sequencing the genomes of 1000 actinobacteria strains.</title>
        <authorList>
            <person name="Klenk H.-P."/>
        </authorList>
    </citation>
    <scope>NUCLEOTIDE SEQUENCE [LARGE SCALE GENOMIC DNA]</scope>
    <source>
        <strain evidence="9 10">DSM 45256</strain>
    </source>
</reference>